<evidence type="ECO:0000256" key="1">
    <source>
        <dbReference type="ARBA" id="ARBA00006484"/>
    </source>
</evidence>
<gene>
    <name evidence="4" type="ORF">ASPCAL14089</name>
</gene>
<dbReference type="Proteomes" id="UP000054771">
    <property type="component" value="Unassembled WGS sequence"/>
</dbReference>
<dbReference type="OrthoDB" id="542013at2759"/>
<keyword evidence="3" id="KW-0560">Oxidoreductase</keyword>
<reference evidence="5" key="1">
    <citation type="journal article" date="2016" name="Genome Announc.">
        <title>Draft genome sequences of fungus Aspergillus calidoustus.</title>
        <authorList>
            <person name="Horn F."/>
            <person name="Linde J."/>
            <person name="Mattern D.J."/>
            <person name="Walther G."/>
            <person name="Guthke R."/>
            <person name="Scherlach K."/>
            <person name="Martin K."/>
            <person name="Brakhage A.A."/>
            <person name="Petzke L."/>
            <person name="Valiante V."/>
        </authorList>
    </citation>
    <scope>NUCLEOTIDE SEQUENCE [LARGE SCALE GENOMIC DNA]</scope>
    <source>
        <strain evidence="5">SF006504</strain>
    </source>
</reference>
<name>A0A0U5GGM6_ASPCI</name>
<evidence type="ECO:0000313" key="5">
    <source>
        <dbReference type="Proteomes" id="UP000054771"/>
    </source>
</evidence>
<protein>
    <recommendedName>
        <fullName evidence="6">Dehydrogenase/reductase</fullName>
    </recommendedName>
</protein>
<dbReference type="OMA" id="HDPAQKS"/>
<dbReference type="Gene3D" id="3.40.50.720">
    <property type="entry name" value="NAD(P)-binding Rossmann-like Domain"/>
    <property type="match status" value="1"/>
</dbReference>
<keyword evidence="5" id="KW-1185">Reference proteome</keyword>
<organism evidence="4 5">
    <name type="scientific">Aspergillus calidoustus</name>
    <dbReference type="NCBI Taxonomy" id="454130"/>
    <lineage>
        <taxon>Eukaryota</taxon>
        <taxon>Fungi</taxon>
        <taxon>Dikarya</taxon>
        <taxon>Ascomycota</taxon>
        <taxon>Pezizomycotina</taxon>
        <taxon>Eurotiomycetes</taxon>
        <taxon>Eurotiomycetidae</taxon>
        <taxon>Eurotiales</taxon>
        <taxon>Aspergillaceae</taxon>
        <taxon>Aspergillus</taxon>
        <taxon>Aspergillus subgen. Nidulantes</taxon>
    </lineage>
</organism>
<dbReference type="InterPro" id="IPR002347">
    <property type="entry name" value="SDR_fam"/>
</dbReference>
<dbReference type="InterPro" id="IPR036291">
    <property type="entry name" value="NAD(P)-bd_dom_sf"/>
</dbReference>
<dbReference type="EMBL" id="CDMC01000022">
    <property type="protein sequence ID" value="CEL10982.1"/>
    <property type="molecule type" value="Genomic_DNA"/>
</dbReference>
<evidence type="ECO:0000256" key="3">
    <source>
        <dbReference type="ARBA" id="ARBA00023002"/>
    </source>
</evidence>
<dbReference type="PANTHER" id="PTHR24320">
    <property type="entry name" value="RETINOL DEHYDROGENASE"/>
    <property type="match status" value="1"/>
</dbReference>
<evidence type="ECO:0000313" key="4">
    <source>
        <dbReference type="EMBL" id="CEL10982.1"/>
    </source>
</evidence>
<dbReference type="GO" id="GO:0016491">
    <property type="term" value="F:oxidoreductase activity"/>
    <property type="evidence" value="ECO:0007669"/>
    <property type="project" value="UniProtKB-KW"/>
</dbReference>
<comment type="similarity">
    <text evidence="1">Belongs to the short-chain dehydrogenases/reductases (SDR) family.</text>
</comment>
<accession>A0A0U5GGM6</accession>
<dbReference type="PANTHER" id="PTHR24320:SF152">
    <property type="entry name" value="SHORT-CHAIN DEHYDROGENASE_REDUCTASE FAMILY PROTEIN"/>
    <property type="match status" value="1"/>
</dbReference>
<evidence type="ECO:0008006" key="6">
    <source>
        <dbReference type="Google" id="ProtNLM"/>
    </source>
</evidence>
<dbReference type="AlphaFoldDB" id="A0A0U5GGM6"/>
<proteinExistence type="inferred from homology"/>
<dbReference type="Pfam" id="PF00106">
    <property type="entry name" value="adh_short"/>
    <property type="match status" value="1"/>
</dbReference>
<sequence>MSILITGGTAGMGYHCATALARQYPDRRIVIASRSNADNASDRINKALNQNNVEYLRLDLGSLAEVRAFVKIWADRNYSPIEYLLLNAGLQFPGEPEYTVDGFEKTFAINHVGHALLFSLLLPHLAHTARIVITSSGTHDPAQKTGMPDAIYNTAEELAHPRGESLKYPGRQRYPTSKLVNMLWGYALETRFKKLRESNVRNWTVVMFDPGLMPGTGLVRSGNVIERFIWFSLLPKILPLLRALMYPNIHTPAESGGSLAWVAASDEVQNTTGVYYEGKKEIKSSELSYNKEKQEDLWEWTVNNIATNPEEVEVFSLKRLG</sequence>
<dbReference type="SUPFAM" id="SSF51735">
    <property type="entry name" value="NAD(P)-binding Rossmann-fold domains"/>
    <property type="match status" value="1"/>
</dbReference>
<dbReference type="STRING" id="454130.A0A0U5GGM6"/>
<keyword evidence="2" id="KW-0521">NADP</keyword>
<evidence type="ECO:0000256" key="2">
    <source>
        <dbReference type="ARBA" id="ARBA00022857"/>
    </source>
</evidence>